<comment type="caution">
    <text evidence="3">The sequence shown here is derived from an EMBL/GenBank/DDBJ whole genome shotgun (WGS) entry which is preliminary data.</text>
</comment>
<dbReference type="InterPro" id="IPR051922">
    <property type="entry name" value="Bact_Sporulation_Assoc"/>
</dbReference>
<evidence type="ECO:0000256" key="1">
    <source>
        <dbReference type="SAM" id="SignalP"/>
    </source>
</evidence>
<accession>A0A7Y9US29</accession>
<dbReference type="PANTHER" id="PTHR30032:SF4">
    <property type="entry name" value="AMIDASE ENHANCER"/>
    <property type="match status" value="1"/>
</dbReference>
<organism evidence="3 4">
    <name type="scientific">Nocardioides perillae</name>
    <dbReference type="NCBI Taxonomy" id="1119534"/>
    <lineage>
        <taxon>Bacteria</taxon>
        <taxon>Bacillati</taxon>
        <taxon>Actinomycetota</taxon>
        <taxon>Actinomycetes</taxon>
        <taxon>Propionibacteriales</taxon>
        <taxon>Nocardioidaceae</taxon>
        <taxon>Nocardioides</taxon>
    </lineage>
</organism>
<dbReference type="InterPro" id="IPR013693">
    <property type="entry name" value="SpoIID/LytB_N"/>
</dbReference>
<sequence>MRTPSSVLRRLLATALAAALPLAGVLVATPAEAKRVDQSWTVPASAWITLRGHGFGHGHGMSQYGAHGAARQGLSAREILAFYYPGTTVGSVGGTIAVLVSRDTTDDVVVHARPGLKVRVLGTGEVLTLPDNGATRWRLQVDRTGATGLAYLRDRWRKLRALPGPAEFHAGGAPVTLVTPSGDTAYRGRLRSAAPSGGGRARDTVNVVALETYLRGVVPLEVPASWHPAAVQAQAVAARTYAAYERAHPRASHYQVCDTTSCQVYGGASAEHPASDAAVRATRGTALLADGRPAFTQFSSSSGGWTSAGSVPYLTSQEDPYDGWSGNPVHDWSLRVTDARLEAAYPRIGDLRSLRITEREGGGEWGGRVWRLTLTGSRGSVTVNGDDLRRALGLRSSWFTFAVSRR</sequence>
<dbReference type="RefSeq" id="WP_179517649.1">
    <property type="nucleotide sequence ID" value="NZ_JACCAC010000001.1"/>
</dbReference>
<dbReference type="GO" id="GO:0030288">
    <property type="term" value="C:outer membrane-bounded periplasmic space"/>
    <property type="evidence" value="ECO:0007669"/>
    <property type="project" value="TreeGrafter"/>
</dbReference>
<keyword evidence="4" id="KW-1185">Reference proteome</keyword>
<dbReference type="AlphaFoldDB" id="A0A7Y9US29"/>
<evidence type="ECO:0000259" key="2">
    <source>
        <dbReference type="Pfam" id="PF08486"/>
    </source>
</evidence>
<dbReference type="EMBL" id="JACCAC010000001">
    <property type="protein sequence ID" value="NYG55154.1"/>
    <property type="molecule type" value="Genomic_DNA"/>
</dbReference>
<evidence type="ECO:0000313" key="4">
    <source>
        <dbReference type="Proteomes" id="UP000544110"/>
    </source>
</evidence>
<reference evidence="3 4" key="1">
    <citation type="submission" date="2020-07" db="EMBL/GenBank/DDBJ databases">
        <title>Sequencing the genomes of 1000 actinobacteria strains.</title>
        <authorList>
            <person name="Klenk H.-P."/>
        </authorList>
    </citation>
    <scope>NUCLEOTIDE SEQUENCE [LARGE SCALE GENOMIC DNA]</scope>
    <source>
        <strain evidence="3 4">DSM 24552</strain>
    </source>
</reference>
<gene>
    <name evidence="3" type="ORF">BJ989_001458</name>
</gene>
<feature type="domain" description="Sporulation stage II protein D amidase enhancer LytB N-terminal" evidence="2">
    <location>
        <begin position="203"/>
        <end position="287"/>
    </location>
</feature>
<dbReference type="PANTHER" id="PTHR30032">
    <property type="entry name" value="N-ACETYLMURAMOYL-L-ALANINE AMIDASE-RELATED"/>
    <property type="match status" value="1"/>
</dbReference>
<proteinExistence type="predicted"/>
<feature type="signal peptide" evidence="1">
    <location>
        <begin position="1"/>
        <end position="33"/>
    </location>
</feature>
<keyword evidence="1" id="KW-0732">Signal</keyword>
<dbReference type="Pfam" id="PF08486">
    <property type="entry name" value="SpoIID"/>
    <property type="match status" value="1"/>
</dbReference>
<dbReference type="InterPro" id="IPR013486">
    <property type="entry name" value="SpoIID/LytB"/>
</dbReference>
<dbReference type="Proteomes" id="UP000544110">
    <property type="component" value="Unassembled WGS sequence"/>
</dbReference>
<evidence type="ECO:0000313" key="3">
    <source>
        <dbReference type="EMBL" id="NYG55154.1"/>
    </source>
</evidence>
<name>A0A7Y9US29_9ACTN</name>
<feature type="chain" id="PRO_5031285944" evidence="1">
    <location>
        <begin position="34"/>
        <end position="406"/>
    </location>
</feature>
<dbReference type="GO" id="GO:0030435">
    <property type="term" value="P:sporulation resulting in formation of a cellular spore"/>
    <property type="evidence" value="ECO:0007669"/>
    <property type="project" value="InterPro"/>
</dbReference>
<dbReference type="NCBIfam" id="TIGR02669">
    <property type="entry name" value="SpoIID_LytB"/>
    <property type="match status" value="1"/>
</dbReference>
<protein>
    <submittedName>
        <fullName evidence="3">SpoIID/LytB domain protein</fullName>
    </submittedName>
</protein>